<proteinExistence type="predicted"/>
<dbReference type="PANTHER" id="PTHR21727:SF0">
    <property type="entry name" value="MRNA (2'-O-METHYLADENOSINE-N(6)-)-METHYLTRANSFERASE"/>
    <property type="match status" value="1"/>
</dbReference>
<name>A0A6B3R5P7_9FLAO</name>
<gene>
    <name evidence="2" type="ORF">G3567_03235</name>
</gene>
<comment type="caution">
    <text evidence="2">The sequence shown here is derived from an EMBL/GenBank/DDBJ whole genome shotgun (WGS) entry which is preliminary data.</text>
</comment>
<dbReference type="AlphaFoldDB" id="A0A6B3R5P7"/>
<evidence type="ECO:0000259" key="1">
    <source>
        <dbReference type="Pfam" id="PF12237"/>
    </source>
</evidence>
<keyword evidence="3" id="KW-1185">Reference proteome</keyword>
<dbReference type="RefSeq" id="WP_164003894.1">
    <property type="nucleotide sequence ID" value="NZ_JAAIKD010000002.1"/>
</dbReference>
<protein>
    <submittedName>
        <fullName evidence="2">CTD-interacting factor</fullName>
    </submittedName>
</protein>
<dbReference type="EMBL" id="JAAIKD010000002">
    <property type="protein sequence ID" value="NEV93161.1"/>
    <property type="molecule type" value="Genomic_DNA"/>
</dbReference>
<dbReference type="Proteomes" id="UP000478505">
    <property type="component" value="Unassembled WGS sequence"/>
</dbReference>
<evidence type="ECO:0000313" key="3">
    <source>
        <dbReference type="Proteomes" id="UP000478505"/>
    </source>
</evidence>
<sequence length="326" mass="36691">MKSYTVTSEVLTEYKHWALSRKILHEIFASLSSKAKRSQVKAGLENTLMNLLFTHQTSGADLFMKTDTDTITSGFGYADLRLNPEEAEDCLRLIKNTFSNTTESVTGPEIVKVSSDAFEAGDFKLERNQYIDKAFNFVRSKTDEETAANAVLRSALRYASIYAETRHIGPPQEVYDLFYDWGIRNEGFASPFNARVLGKPEAKFYSLFKDTDEIFGSAGSFFNLDKPQNPGHWCLDPPFTKELMTSVDSILKDWLATYTDLSVLLIIPESHTPANRPDETVTLKKGIHYYEGLEGVLKALPVNVCIHRYGNLEGFSAEAILRGYSK</sequence>
<dbReference type="Pfam" id="PF12237">
    <property type="entry name" value="PCIF1_WW"/>
    <property type="match status" value="1"/>
</dbReference>
<dbReference type="GO" id="GO:0016422">
    <property type="term" value="F:mRNA (2'-O-methyladenosine-N6-)-methyltransferase activity"/>
    <property type="evidence" value="ECO:0007669"/>
    <property type="project" value="InterPro"/>
</dbReference>
<organism evidence="2 3">
    <name type="scientific">Psychroflexus aurantiacus</name>
    <dbReference type="NCBI Taxonomy" id="2709310"/>
    <lineage>
        <taxon>Bacteria</taxon>
        <taxon>Pseudomonadati</taxon>
        <taxon>Bacteroidota</taxon>
        <taxon>Flavobacteriia</taxon>
        <taxon>Flavobacteriales</taxon>
        <taxon>Flavobacteriaceae</taxon>
        <taxon>Psychroflexus</taxon>
    </lineage>
</organism>
<dbReference type="GO" id="GO:0099122">
    <property type="term" value="F:RNA polymerase II C-terminal domain binding"/>
    <property type="evidence" value="ECO:0007669"/>
    <property type="project" value="InterPro"/>
</dbReference>
<reference evidence="2 3" key="1">
    <citation type="submission" date="2020-02" db="EMBL/GenBank/DDBJ databases">
        <title>Flavobacteriaceae Psychroflexus bacterium YR1-1, complete genome.</title>
        <authorList>
            <person name="Li Y."/>
            <person name="Wu S."/>
        </authorList>
    </citation>
    <scope>NUCLEOTIDE SEQUENCE [LARGE SCALE GENOMIC DNA]</scope>
    <source>
        <strain evidence="2 3">YR1-1</strain>
    </source>
</reference>
<evidence type="ECO:0000313" key="2">
    <source>
        <dbReference type="EMBL" id="NEV93161.1"/>
    </source>
</evidence>
<dbReference type="PANTHER" id="PTHR21727">
    <property type="entry name" value="PHOSPHORYLATED CTD INTERACTING FACTOR 1"/>
    <property type="match status" value="1"/>
</dbReference>
<dbReference type="InterPro" id="IPR039881">
    <property type="entry name" value="PCIF1-like"/>
</dbReference>
<accession>A0A6B3R5P7</accession>
<feature type="domain" description="PCIF1 WW" evidence="1">
    <location>
        <begin position="147"/>
        <end position="272"/>
    </location>
</feature>
<dbReference type="InterPro" id="IPR022035">
    <property type="entry name" value="PCIF1_WW"/>
</dbReference>